<proteinExistence type="predicted"/>
<protein>
    <submittedName>
        <fullName evidence="2">Uncharacterized protein</fullName>
    </submittedName>
</protein>
<gene>
    <name evidence="2" type="ORF">Z043_114960</name>
</gene>
<feature type="region of interest" description="Disordered" evidence="1">
    <location>
        <begin position="1"/>
        <end position="29"/>
    </location>
</feature>
<accession>A0A0P7WXQ0</accession>
<evidence type="ECO:0000256" key="1">
    <source>
        <dbReference type="SAM" id="MobiDB-lite"/>
    </source>
</evidence>
<dbReference type="EMBL" id="JARO02005587">
    <property type="protein sequence ID" value="KPP66527.1"/>
    <property type="molecule type" value="Genomic_DNA"/>
</dbReference>
<dbReference type="Proteomes" id="UP000034805">
    <property type="component" value="Unassembled WGS sequence"/>
</dbReference>
<reference evidence="2 3" key="1">
    <citation type="submission" date="2015-08" db="EMBL/GenBank/DDBJ databases">
        <title>The genome of the Asian arowana (Scleropages formosus).</title>
        <authorList>
            <person name="Tan M.H."/>
            <person name="Gan H.M."/>
            <person name="Croft L.J."/>
            <person name="Austin C.M."/>
        </authorList>
    </citation>
    <scope>NUCLEOTIDE SEQUENCE [LARGE SCALE GENOMIC DNA]</scope>
    <source>
        <strain evidence="2">Aro1</strain>
    </source>
</reference>
<comment type="caution">
    <text evidence="2">The sequence shown here is derived from an EMBL/GenBank/DDBJ whole genome shotgun (WGS) entry which is preliminary data.</text>
</comment>
<organism evidence="2 3">
    <name type="scientific">Scleropages formosus</name>
    <name type="common">Asian bonytongue</name>
    <name type="synonym">Osteoglossum formosum</name>
    <dbReference type="NCBI Taxonomy" id="113540"/>
    <lineage>
        <taxon>Eukaryota</taxon>
        <taxon>Metazoa</taxon>
        <taxon>Chordata</taxon>
        <taxon>Craniata</taxon>
        <taxon>Vertebrata</taxon>
        <taxon>Euteleostomi</taxon>
        <taxon>Actinopterygii</taxon>
        <taxon>Neopterygii</taxon>
        <taxon>Teleostei</taxon>
        <taxon>Osteoglossocephala</taxon>
        <taxon>Osteoglossomorpha</taxon>
        <taxon>Osteoglossiformes</taxon>
        <taxon>Osteoglossidae</taxon>
        <taxon>Scleropages</taxon>
    </lineage>
</organism>
<sequence length="150" mass="15656">MLPPNNSAPASPEKGRESEGDAAFLQPRSSGKIPRFTLFSTRPVANGSSKCCVSLGAAPREDRAFRFGRPRPRGRRFGGHFARVPPSLKTKGADQSMAGSGIGSGGGLCLSVQCTDELGTGEAHAGAVPAWRSLHSDISSHFSTYVAALT</sequence>
<evidence type="ECO:0000313" key="3">
    <source>
        <dbReference type="Proteomes" id="UP000034805"/>
    </source>
</evidence>
<feature type="compositionally biased region" description="Basic residues" evidence="1">
    <location>
        <begin position="66"/>
        <end position="78"/>
    </location>
</feature>
<dbReference type="AlphaFoldDB" id="A0A0P7WXQ0"/>
<name>A0A0P7WXQ0_SCLFO</name>
<feature type="region of interest" description="Disordered" evidence="1">
    <location>
        <begin position="65"/>
        <end position="98"/>
    </location>
</feature>
<evidence type="ECO:0000313" key="2">
    <source>
        <dbReference type="EMBL" id="KPP66527.1"/>
    </source>
</evidence>